<keyword evidence="1" id="KW-0862">Zinc</keyword>
<keyword evidence="1" id="KW-0863">Zinc-finger</keyword>
<gene>
    <name evidence="4" type="ORF">BCR42DRAFT_465673</name>
</gene>
<evidence type="ECO:0000313" key="5">
    <source>
        <dbReference type="Proteomes" id="UP000193560"/>
    </source>
</evidence>
<dbReference type="PROSITE" id="PS50271">
    <property type="entry name" value="ZF_UBP"/>
    <property type="match status" value="1"/>
</dbReference>
<dbReference type="Gene3D" id="3.30.40.10">
    <property type="entry name" value="Zinc/RING finger domain, C3HC4 (zinc finger)"/>
    <property type="match status" value="1"/>
</dbReference>
<dbReference type="Pfam" id="PF06337">
    <property type="entry name" value="DUSP"/>
    <property type="match status" value="1"/>
</dbReference>
<dbReference type="Gene3D" id="3.30.2230.10">
    <property type="entry name" value="DUSP-like"/>
    <property type="match status" value="1"/>
</dbReference>
<comment type="caution">
    <text evidence="4">The sequence shown here is derived from an EMBL/GenBank/DDBJ whole genome shotgun (WGS) entry which is preliminary data.</text>
</comment>
<sequence>MNRSFSCRFSTKHTQQDAHKKHIGNTMDKKTGKDKKKFSSFHALTVGHHNERFWYYLVHTKYKLSYRHPSLSWYQLAISKRINQMCPHLHARSHDPWSQQDSNRLIRHLVTVFSHLFKRRSASSVSFPDDLHDRSTVLCCESSSSSSSSSSFGICLHPDCNTIGCGDIFFEPQQYSGHLYQHYKSTKHSVVLKISNLSFLEIWCYACNRPLGYWGSGEKNSLPASEEYMIQKWMQYLTRSLDVLYVQTTSSGSLPDLTASMRSPVSPLSTKTMILAQHQLRRQWESRLLLSKLQSPCFLLDSHWFFAWVHYLSTPSAHPPSFSAQHHFFLHPYHVKTNNNGEENCYHSRSHHLSTDVSQMRNRVPFTTINPNLKLNVHFVVVSCQLYCYIQRIYGIEGPTIHIDQLQHKDEYKELLQQIKYFIDTNNGMTNT</sequence>
<proteinExistence type="predicted"/>
<dbReference type="GO" id="GO:0008270">
    <property type="term" value="F:zinc ion binding"/>
    <property type="evidence" value="ECO:0007669"/>
    <property type="project" value="UniProtKB-KW"/>
</dbReference>
<dbReference type="InterPro" id="IPR006615">
    <property type="entry name" value="Pept_C19_DUSP"/>
</dbReference>
<dbReference type="InterPro" id="IPR035927">
    <property type="entry name" value="DUSP-like_sf"/>
</dbReference>
<feature type="domain" description="UBP-type" evidence="3">
    <location>
        <begin position="120"/>
        <end position="234"/>
    </location>
</feature>
<feature type="region of interest" description="Disordered" evidence="2">
    <location>
        <begin position="1"/>
        <end position="33"/>
    </location>
</feature>
<dbReference type="STRING" id="90262.A0A1X2IH94"/>
<dbReference type="OrthoDB" id="722566at2759"/>
<evidence type="ECO:0000256" key="2">
    <source>
        <dbReference type="SAM" id="MobiDB-lite"/>
    </source>
</evidence>
<dbReference type="SUPFAM" id="SSF143791">
    <property type="entry name" value="DUSP-like"/>
    <property type="match status" value="1"/>
</dbReference>
<feature type="compositionally biased region" description="Polar residues" evidence="2">
    <location>
        <begin position="1"/>
        <end position="13"/>
    </location>
</feature>
<dbReference type="SUPFAM" id="SSF57850">
    <property type="entry name" value="RING/U-box"/>
    <property type="match status" value="1"/>
</dbReference>
<accession>A0A1X2IH94</accession>
<dbReference type="Proteomes" id="UP000193560">
    <property type="component" value="Unassembled WGS sequence"/>
</dbReference>
<protein>
    <recommendedName>
        <fullName evidence="3">UBP-type domain-containing protein</fullName>
    </recommendedName>
</protein>
<evidence type="ECO:0000256" key="1">
    <source>
        <dbReference type="PROSITE-ProRule" id="PRU00502"/>
    </source>
</evidence>
<organism evidence="4 5">
    <name type="scientific">Absidia repens</name>
    <dbReference type="NCBI Taxonomy" id="90262"/>
    <lineage>
        <taxon>Eukaryota</taxon>
        <taxon>Fungi</taxon>
        <taxon>Fungi incertae sedis</taxon>
        <taxon>Mucoromycota</taxon>
        <taxon>Mucoromycotina</taxon>
        <taxon>Mucoromycetes</taxon>
        <taxon>Mucorales</taxon>
        <taxon>Cunninghamellaceae</taxon>
        <taxon>Absidia</taxon>
    </lineage>
</organism>
<dbReference type="EMBL" id="MCGE01000011">
    <property type="protein sequence ID" value="ORZ16420.1"/>
    <property type="molecule type" value="Genomic_DNA"/>
</dbReference>
<dbReference type="GO" id="GO:0004843">
    <property type="term" value="F:cysteine-type deubiquitinase activity"/>
    <property type="evidence" value="ECO:0007669"/>
    <property type="project" value="InterPro"/>
</dbReference>
<name>A0A1X2IH94_9FUNG</name>
<evidence type="ECO:0000259" key="3">
    <source>
        <dbReference type="PROSITE" id="PS50271"/>
    </source>
</evidence>
<dbReference type="InterPro" id="IPR013083">
    <property type="entry name" value="Znf_RING/FYVE/PHD"/>
</dbReference>
<evidence type="ECO:0000313" key="4">
    <source>
        <dbReference type="EMBL" id="ORZ16420.1"/>
    </source>
</evidence>
<dbReference type="Pfam" id="PF02148">
    <property type="entry name" value="zf-UBP"/>
    <property type="match status" value="1"/>
</dbReference>
<dbReference type="AlphaFoldDB" id="A0A1X2IH94"/>
<dbReference type="InterPro" id="IPR001607">
    <property type="entry name" value="Znf_UBP"/>
</dbReference>
<keyword evidence="1" id="KW-0479">Metal-binding</keyword>
<keyword evidence="5" id="KW-1185">Reference proteome</keyword>
<reference evidence="4 5" key="1">
    <citation type="submission" date="2016-07" db="EMBL/GenBank/DDBJ databases">
        <title>Pervasive Adenine N6-methylation of Active Genes in Fungi.</title>
        <authorList>
            <consortium name="DOE Joint Genome Institute"/>
            <person name="Mondo S.J."/>
            <person name="Dannebaum R.O."/>
            <person name="Kuo R.C."/>
            <person name="Labutti K."/>
            <person name="Haridas S."/>
            <person name="Kuo A."/>
            <person name="Salamov A."/>
            <person name="Ahrendt S.R."/>
            <person name="Lipzen A."/>
            <person name="Sullivan W."/>
            <person name="Andreopoulos W.B."/>
            <person name="Clum A."/>
            <person name="Lindquist E."/>
            <person name="Daum C."/>
            <person name="Ramamoorthy G.K."/>
            <person name="Gryganskyi A."/>
            <person name="Culley D."/>
            <person name="Magnuson J.K."/>
            <person name="James T.Y."/>
            <person name="O'Malley M.A."/>
            <person name="Stajich J.E."/>
            <person name="Spatafora J.W."/>
            <person name="Visel A."/>
            <person name="Grigoriev I.V."/>
        </authorList>
    </citation>
    <scope>NUCLEOTIDE SEQUENCE [LARGE SCALE GENOMIC DNA]</scope>
    <source>
        <strain evidence="4 5">NRRL 1336</strain>
    </source>
</reference>